<dbReference type="EMBL" id="AP022611">
    <property type="protein sequence ID" value="BBZ31386.1"/>
    <property type="molecule type" value="Genomic_DNA"/>
</dbReference>
<evidence type="ECO:0000313" key="1">
    <source>
        <dbReference type="EMBL" id="BBZ31192.1"/>
    </source>
</evidence>
<keyword evidence="3" id="KW-1185">Reference proteome</keyword>
<dbReference type="AlphaFoldDB" id="A0A7I7XQ76"/>
<geneLocation type="plasmid" evidence="3">
    <name>pjcm13574 dna</name>
</geneLocation>
<keyword evidence="1" id="KW-0614">Plasmid</keyword>
<reference evidence="1 3" key="1">
    <citation type="journal article" date="2019" name="Emerg. Microbes Infect.">
        <title>Comprehensive subspecies identification of 175 nontuberculous mycobacteria species based on 7547 genomic profiles.</title>
        <authorList>
            <person name="Matsumoto Y."/>
            <person name="Kinjo T."/>
            <person name="Motooka D."/>
            <person name="Nabeya D."/>
            <person name="Jung N."/>
            <person name="Uechi K."/>
            <person name="Horii T."/>
            <person name="Iida T."/>
            <person name="Fujita J."/>
            <person name="Nakamura S."/>
        </authorList>
    </citation>
    <scope>NUCLEOTIDE SEQUENCE [LARGE SCALE GENOMIC DNA]</scope>
    <source>
        <strain evidence="1 3">JCM 13574</strain>
        <plasmid evidence="1">pJCM13574</plasmid>
        <plasmid evidence="3">pjcm13574 dna</plasmid>
    </source>
</reference>
<dbReference type="Proteomes" id="UP000466517">
    <property type="component" value="Plasmid pJCM13574"/>
</dbReference>
<dbReference type="KEGG" id="mmag:MMAD_54870"/>
<sequence length="103" mass="11445">MASMALNRPYTFELAAIALNEPGQHDEIKALSERNGVDGEHLERAIAILRNTSAAGESVPDFVRREHFLDGWLHGYLSVDDSPTDSSLTVWKLGQLAEAFYRS</sequence>
<geneLocation type="plasmid" evidence="1">
    <name>pJCM13574</name>
</geneLocation>
<evidence type="ECO:0000313" key="3">
    <source>
        <dbReference type="Proteomes" id="UP000466517"/>
    </source>
</evidence>
<dbReference type="EMBL" id="AP022611">
    <property type="protein sequence ID" value="BBZ31192.1"/>
    <property type="molecule type" value="Genomic_DNA"/>
</dbReference>
<gene>
    <name evidence="1" type="ORF">MMAD_54870</name>
    <name evidence="2" type="ORF">MMAD_56810</name>
</gene>
<reference evidence="1" key="2">
    <citation type="submission" date="2020-02" db="EMBL/GenBank/DDBJ databases">
        <authorList>
            <person name="Matsumoto Y."/>
            <person name="Motooka D."/>
            <person name="Nakamura S."/>
        </authorList>
    </citation>
    <scope>NUCLEOTIDE SEQUENCE</scope>
    <source>
        <strain evidence="1">JCM 13574</strain>
        <plasmid evidence="1">pJCM13574</plasmid>
    </source>
</reference>
<proteinExistence type="predicted"/>
<dbReference type="KEGG" id="mmag:MMAD_56810"/>
<accession>A0A7I7XQ76</accession>
<protein>
    <submittedName>
        <fullName evidence="1">Uncharacterized protein</fullName>
    </submittedName>
</protein>
<name>A0A7I7XQ76_9MYCO</name>
<evidence type="ECO:0000313" key="2">
    <source>
        <dbReference type="EMBL" id="BBZ31386.1"/>
    </source>
</evidence>
<organism evidence="1 3">
    <name type="scientific">Mycolicibacterium madagascariense</name>
    <dbReference type="NCBI Taxonomy" id="212765"/>
    <lineage>
        <taxon>Bacteria</taxon>
        <taxon>Bacillati</taxon>
        <taxon>Actinomycetota</taxon>
        <taxon>Actinomycetes</taxon>
        <taxon>Mycobacteriales</taxon>
        <taxon>Mycobacteriaceae</taxon>
        <taxon>Mycolicibacterium</taxon>
    </lineage>
</organism>